<feature type="chain" id="PRO_5014540492" evidence="1">
    <location>
        <begin position="26"/>
        <end position="87"/>
    </location>
</feature>
<evidence type="ECO:0000256" key="1">
    <source>
        <dbReference type="SAM" id="SignalP"/>
    </source>
</evidence>
<dbReference type="AlphaFoldDB" id="A0A1D9PKI8"/>
<feature type="signal peptide" evidence="1">
    <location>
        <begin position="1"/>
        <end position="25"/>
    </location>
</feature>
<evidence type="ECO:0000313" key="3">
    <source>
        <dbReference type="Proteomes" id="UP000587477"/>
    </source>
</evidence>
<dbReference type="Proteomes" id="UP000587477">
    <property type="component" value="Chromosome"/>
</dbReference>
<dbReference type="KEGG" id="bmp:NG74_02117"/>
<keyword evidence="1" id="KW-0732">Signal</keyword>
<dbReference type="EMBL" id="CP063687">
    <property type="protein sequence ID" value="QOY28610.1"/>
    <property type="molecule type" value="Genomic_DNA"/>
</dbReference>
<evidence type="ECO:0000313" key="2">
    <source>
        <dbReference type="EMBL" id="QOY28610.1"/>
    </source>
</evidence>
<reference evidence="3" key="1">
    <citation type="submission" date="2020-10" db="EMBL/GenBank/DDBJ databases">
        <title>Complete genome sequence of Bacillus velezensis NST6.</title>
        <authorList>
            <person name="Choi J."/>
        </authorList>
    </citation>
    <scope>NUCLEOTIDE SEQUENCE [LARGE SCALE GENOMIC DNA]</scope>
    <source>
        <strain evidence="3">NST6</strain>
    </source>
</reference>
<sequence>MKMKKTLAGSALSLALLCSAAPAFAAGPADTPSAESKTKEVSALATFILNGSGPDYPTSIYRNGITYYLDNITFHGADGTWTAVYKS</sequence>
<dbReference type="RefSeq" id="WP_017418009.1">
    <property type="nucleotide sequence ID" value="NZ_AP024501.1"/>
</dbReference>
<accession>A0A2D3DPS1</accession>
<name>A0A1D9PKI8_BACVE</name>
<accession>A0A1D9PKI8</accession>
<protein>
    <submittedName>
        <fullName evidence="2">Uncharacterized protein</fullName>
    </submittedName>
</protein>
<gene>
    <name evidence="2" type="ORF">BACVE_003651</name>
</gene>
<organism evidence="2 3">
    <name type="scientific">Bacillus velezensis</name>
    <dbReference type="NCBI Taxonomy" id="492670"/>
    <lineage>
        <taxon>Bacteria</taxon>
        <taxon>Bacillati</taxon>
        <taxon>Bacillota</taxon>
        <taxon>Bacilli</taxon>
        <taxon>Bacillales</taxon>
        <taxon>Bacillaceae</taxon>
        <taxon>Bacillus</taxon>
        <taxon>Bacillus amyloliquefaciens group</taxon>
    </lineage>
</organism>
<proteinExistence type="predicted"/>